<dbReference type="Proteomes" id="UP000184600">
    <property type="component" value="Unassembled WGS sequence"/>
</dbReference>
<organism evidence="3 4">
    <name type="scientific">Vibrio quintilis</name>
    <dbReference type="NCBI Taxonomy" id="1117707"/>
    <lineage>
        <taxon>Bacteria</taxon>
        <taxon>Pseudomonadati</taxon>
        <taxon>Pseudomonadota</taxon>
        <taxon>Gammaproteobacteria</taxon>
        <taxon>Vibrionales</taxon>
        <taxon>Vibrionaceae</taxon>
        <taxon>Vibrio</taxon>
    </lineage>
</organism>
<keyword evidence="2" id="KW-0812">Transmembrane</keyword>
<feature type="compositionally biased region" description="Low complexity" evidence="1">
    <location>
        <begin position="63"/>
        <end position="74"/>
    </location>
</feature>
<evidence type="ECO:0000313" key="3">
    <source>
        <dbReference type="EMBL" id="SHO54474.1"/>
    </source>
</evidence>
<proteinExistence type="predicted"/>
<keyword evidence="4" id="KW-1185">Reference proteome</keyword>
<evidence type="ECO:0000256" key="1">
    <source>
        <dbReference type="SAM" id="MobiDB-lite"/>
    </source>
</evidence>
<evidence type="ECO:0000256" key="2">
    <source>
        <dbReference type="SAM" id="Phobius"/>
    </source>
</evidence>
<feature type="transmembrane region" description="Helical" evidence="2">
    <location>
        <begin position="78"/>
        <end position="98"/>
    </location>
</feature>
<protein>
    <submittedName>
        <fullName evidence="3">Uncharacterized protein</fullName>
    </submittedName>
</protein>
<keyword evidence="2" id="KW-0472">Membrane</keyword>
<dbReference type="RefSeq" id="WP_370738713.1">
    <property type="nucleotide sequence ID" value="NZ_AP024898.1"/>
</dbReference>
<name>A0A1M7YPC0_9VIBR</name>
<reference evidence="4" key="1">
    <citation type="submission" date="2016-12" db="EMBL/GenBank/DDBJ databases">
        <authorList>
            <person name="Rodrigo-Torres L."/>
            <person name="Arahal R.D."/>
            <person name="Lucena T."/>
        </authorList>
    </citation>
    <scope>NUCLEOTIDE SEQUENCE [LARGE SCALE GENOMIC DNA]</scope>
</reference>
<dbReference type="EMBL" id="FRFG01000003">
    <property type="protein sequence ID" value="SHO54474.1"/>
    <property type="molecule type" value="Genomic_DNA"/>
</dbReference>
<dbReference type="AlphaFoldDB" id="A0A1M7YPC0"/>
<accession>A0A1M7YPC0</accession>
<evidence type="ECO:0000313" key="4">
    <source>
        <dbReference type="Proteomes" id="UP000184600"/>
    </source>
</evidence>
<gene>
    <name evidence="3" type="ORF">VQ7734_00188</name>
</gene>
<keyword evidence="2" id="KW-1133">Transmembrane helix</keyword>
<feature type="compositionally biased region" description="Polar residues" evidence="1">
    <location>
        <begin position="42"/>
        <end position="52"/>
    </location>
</feature>
<dbReference type="STRING" id="1117707.VQ7734_00188"/>
<feature type="region of interest" description="Disordered" evidence="1">
    <location>
        <begin position="34"/>
        <end position="74"/>
    </location>
</feature>
<sequence>MSWSLGEMADDALGWGSGLLDNVSETYDSLVDSMTRDDAGVNANTQPQSTKQADSHGNAVTGSSQQQTTQQQSTDKTLIYVGGGVAAVLVLGLFVIALKK</sequence>